<reference evidence="2" key="3">
    <citation type="submission" date="2020-11" db="EMBL/GenBank/DDBJ databases">
        <title>Intraspecies plasmid and genomic variation of Mycobacterium kubicae revealed by the complete genome sequences of two clinical isolates.</title>
        <authorList>
            <person name="Hendrix J.R."/>
            <person name="Epperson L.E."/>
            <person name="Honda J.R."/>
            <person name="Strong M."/>
        </authorList>
    </citation>
    <scope>NUCLEOTIDE SEQUENCE</scope>
    <source>
        <strain evidence="2">JCM 13573</strain>
    </source>
</reference>
<evidence type="ECO:0000313" key="4">
    <source>
        <dbReference type="Proteomes" id="UP000663583"/>
    </source>
</evidence>
<sequence>MSYDALTQPDLARLVPELLLSGHLIDRSGMAHILGAFGQSAMTQVAIEEWMGASPVYTRRMRTALGLSGDTVAEIFKMMQLDVGAPPQFMDFRYTVIDDEHGEFHLNHCGALLDVEPLGDVAVKEMCHDIEDPTFEATAIATNPKARFRPIHRPPRVPADRHPHCAWTVCIAPEHDALPLPEQTTVIAATEAANVELSDIDPTEDGITDYRGPLTDDLQFRQWSRSALIRIAEEVALQHHLLSLSFDLAVRGRCDADRATDLLRKQFTGVAGVGAARIRQCLDAGSQAADLARVIRLHPALNPVQYTGIEVTQVEAGGVAIRLPGDSPAMRDRGWLSTIDTEHCEPLEAIAVGVDPHWNRLTVSHDEGDLVVEITWSQDAVKPRDEVVITEFSKGAAFEITDRGIPLPLTPI</sequence>
<dbReference type="KEGG" id="mku:I2456_12890"/>
<organism evidence="2 4">
    <name type="scientific">Mycobacterium kubicae</name>
    <dbReference type="NCBI Taxonomy" id="120959"/>
    <lineage>
        <taxon>Bacteria</taxon>
        <taxon>Bacillati</taxon>
        <taxon>Actinomycetota</taxon>
        <taxon>Actinomycetes</taxon>
        <taxon>Mycobacteriales</taxon>
        <taxon>Mycobacteriaceae</taxon>
        <taxon>Mycobacterium</taxon>
        <taxon>Mycobacterium simiae complex</taxon>
    </lineage>
</organism>
<reference evidence="1 3" key="1">
    <citation type="journal article" date="2019" name="Emerg. Microbes Infect.">
        <title>Comprehensive subspecies identification of 175 nontuberculous mycobacteria species based on 7547 genomic profiles.</title>
        <authorList>
            <person name="Matsumoto Y."/>
            <person name="Kinjo T."/>
            <person name="Motooka D."/>
            <person name="Nabeya D."/>
            <person name="Jung N."/>
            <person name="Uechi K."/>
            <person name="Horii T."/>
            <person name="Iida T."/>
            <person name="Fujita J."/>
            <person name="Nakamura S."/>
        </authorList>
    </citation>
    <scope>NUCLEOTIDE SEQUENCE [LARGE SCALE GENOMIC DNA]</scope>
    <source>
        <strain evidence="1 3">JCM 13573</strain>
    </source>
</reference>
<dbReference type="EMBL" id="BLKU01000003">
    <property type="protein sequence ID" value="GFG64968.1"/>
    <property type="molecule type" value="Genomic_DNA"/>
</dbReference>
<protein>
    <submittedName>
        <fullName evidence="2">Uncharacterized protein</fullName>
    </submittedName>
</protein>
<dbReference type="RefSeq" id="WP_085074155.1">
    <property type="nucleotide sequence ID" value="NZ_BLKU01000003.1"/>
</dbReference>
<proteinExistence type="predicted"/>
<dbReference type="Proteomes" id="UP000663583">
    <property type="component" value="Chromosome"/>
</dbReference>
<dbReference type="EMBL" id="CP065047">
    <property type="protein sequence ID" value="QPI40239.1"/>
    <property type="molecule type" value="Genomic_DNA"/>
</dbReference>
<evidence type="ECO:0000313" key="1">
    <source>
        <dbReference type="EMBL" id="GFG64968.1"/>
    </source>
</evidence>
<evidence type="ECO:0000313" key="2">
    <source>
        <dbReference type="EMBL" id="QPI40239.1"/>
    </source>
</evidence>
<gene>
    <name evidence="2" type="ORF">I2456_12890</name>
    <name evidence="1" type="ORF">MKUB_24580</name>
</gene>
<evidence type="ECO:0000313" key="3">
    <source>
        <dbReference type="Proteomes" id="UP000465306"/>
    </source>
</evidence>
<accession>A0AAX1JF91</accession>
<dbReference type="AlphaFoldDB" id="A0AAX1JF91"/>
<reference evidence="1" key="2">
    <citation type="submission" date="2020-02" db="EMBL/GenBank/DDBJ databases">
        <authorList>
            <person name="Matsumoto Y."/>
            <person name="Kinjo T."/>
            <person name="Motooka D."/>
            <person name="Nabeya D."/>
            <person name="Jung N."/>
            <person name="Uechi K."/>
            <person name="Horii T."/>
            <person name="Iida T."/>
            <person name="Fujita J."/>
            <person name="Nakamura S."/>
        </authorList>
    </citation>
    <scope>NUCLEOTIDE SEQUENCE</scope>
    <source>
        <strain evidence="1">JCM 13573</strain>
    </source>
</reference>
<dbReference type="Proteomes" id="UP000465306">
    <property type="component" value="Unassembled WGS sequence"/>
</dbReference>
<name>A0AAX1JF91_9MYCO</name>
<keyword evidence="3" id="KW-1185">Reference proteome</keyword>